<dbReference type="AlphaFoldDB" id="A0A5S4X0C0"/>
<proteinExistence type="predicted"/>
<protein>
    <submittedName>
        <fullName evidence="1">Uncharacterized protein</fullName>
    </submittedName>
</protein>
<accession>A0A5S4X0C0</accession>
<comment type="caution">
    <text evidence="1">The sequence shown here is derived from an EMBL/GenBank/DDBJ whole genome shotgun (WGS) entry which is preliminary data.</text>
</comment>
<dbReference type="Proteomes" id="UP000324853">
    <property type="component" value="Unassembled WGS sequence"/>
</dbReference>
<sequence>MSDRETAIIGLKREIKMVRATARDLKDQNERWRKVCSMLRGVAGLDDAQFRNLLRAESLPVE</sequence>
<reference evidence="1 2" key="1">
    <citation type="submission" date="2019-08" db="EMBL/GenBank/DDBJ databases">
        <title>Bradyrhizobium hipponensis sp. nov., a rhizobium isolated from a Lupinus angustifolius root nodule in Tunisia.</title>
        <authorList>
            <person name="Off K."/>
            <person name="Rejili M."/>
            <person name="Mars M."/>
            <person name="Brachmann A."/>
            <person name="Marin M."/>
        </authorList>
    </citation>
    <scope>NUCLEOTIDE SEQUENCE [LARGE SCALE GENOMIC DNA]</scope>
    <source>
        <strain evidence="1 2">CTAW11</strain>
    </source>
</reference>
<dbReference type="RefSeq" id="WP_148749313.1">
    <property type="nucleotide sequence ID" value="NZ_VSSR01000006.1"/>
</dbReference>
<keyword evidence="2" id="KW-1185">Reference proteome</keyword>
<evidence type="ECO:0000313" key="2">
    <source>
        <dbReference type="Proteomes" id="UP000324853"/>
    </source>
</evidence>
<organism evidence="1 2">
    <name type="scientific">Bradyrhizobium cytisi</name>
    <dbReference type="NCBI Taxonomy" id="515489"/>
    <lineage>
        <taxon>Bacteria</taxon>
        <taxon>Pseudomonadati</taxon>
        <taxon>Pseudomonadota</taxon>
        <taxon>Alphaproteobacteria</taxon>
        <taxon>Hyphomicrobiales</taxon>
        <taxon>Nitrobacteraceae</taxon>
        <taxon>Bradyrhizobium</taxon>
    </lineage>
</organism>
<dbReference type="EMBL" id="VSSR01000006">
    <property type="protein sequence ID" value="TYL87792.1"/>
    <property type="molecule type" value="Genomic_DNA"/>
</dbReference>
<name>A0A5S4X0C0_9BRAD</name>
<evidence type="ECO:0000313" key="1">
    <source>
        <dbReference type="EMBL" id="TYL87792.1"/>
    </source>
</evidence>
<gene>
    <name evidence="1" type="ORF">FXB38_03160</name>
</gene>
<dbReference type="OrthoDB" id="8244683at2"/>